<dbReference type="GO" id="GO:0005925">
    <property type="term" value="C:focal adhesion"/>
    <property type="evidence" value="ECO:0007669"/>
    <property type="project" value="TreeGrafter"/>
</dbReference>
<evidence type="ECO:0000256" key="1">
    <source>
        <dbReference type="ARBA" id="ARBA00022723"/>
    </source>
</evidence>
<dbReference type="AlphaFoldDB" id="A0A0C2IAE7"/>
<dbReference type="EMBL" id="JWZT01005020">
    <property type="protein sequence ID" value="KII62298.1"/>
    <property type="molecule type" value="Genomic_DNA"/>
</dbReference>
<accession>A0A0C2IAE7</accession>
<proteinExistence type="predicted"/>
<gene>
    <name evidence="6" type="ORF">RF11_07579</name>
</gene>
<dbReference type="InterPro" id="IPR001781">
    <property type="entry name" value="Znf_LIM"/>
</dbReference>
<evidence type="ECO:0000256" key="2">
    <source>
        <dbReference type="ARBA" id="ARBA00022833"/>
    </source>
</evidence>
<dbReference type="GO" id="GO:0046872">
    <property type="term" value="F:metal ion binding"/>
    <property type="evidence" value="ECO:0007669"/>
    <property type="project" value="UniProtKB-KW"/>
</dbReference>
<dbReference type="Proteomes" id="UP000031668">
    <property type="component" value="Unassembled WGS sequence"/>
</dbReference>
<dbReference type="PANTHER" id="PTHR24210:SF0">
    <property type="entry name" value="LIM DOMAIN-CONTAINING PROTEIN"/>
    <property type="match status" value="1"/>
</dbReference>
<reference evidence="6 7" key="1">
    <citation type="journal article" date="2014" name="Genome Biol. Evol.">
        <title>The genome of the myxosporean Thelohanellus kitauei shows adaptations to nutrient acquisition within its fish host.</title>
        <authorList>
            <person name="Yang Y."/>
            <person name="Xiong J."/>
            <person name="Zhou Z."/>
            <person name="Huo F."/>
            <person name="Miao W."/>
            <person name="Ran C."/>
            <person name="Liu Y."/>
            <person name="Zhang J."/>
            <person name="Feng J."/>
            <person name="Wang M."/>
            <person name="Wang M."/>
            <person name="Wang L."/>
            <person name="Yao B."/>
        </authorList>
    </citation>
    <scope>NUCLEOTIDE SEQUENCE [LARGE SCALE GENOMIC DNA]</scope>
    <source>
        <strain evidence="6">Wuqing</strain>
    </source>
</reference>
<dbReference type="GO" id="GO:0098609">
    <property type="term" value="P:cell-cell adhesion"/>
    <property type="evidence" value="ECO:0007669"/>
    <property type="project" value="TreeGrafter"/>
</dbReference>
<dbReference type="GO" id="GO:0005911">
    <property type="term" value="C:cell-cell junction"/>
    <property type="evidence" value="ECO:0007669"/>
    <property type="project" value="TreeGrafter"/>
</dbReference>
<dbReference type="InterPro" id="IPR036280">
    <property type="entry name" value="Multihaem_cyt_sf"/>
</dbReference>
<dbReference type="SUPFAM" id="SSF57716">
    <property type="entry name" value="Glucocorticoid receptor-like (DNA-binding domain)"/>
    <property type="match status" value="3"/>
</dbReference>
<dbReference type="InterPro" id="IPR017351">
    <property type="entry name" value="PINCH-1-4-like"/>
</dbReference>
<evidence type="ECO:0000313" key="7">
    <source>
        <dbReference type="Proteomes" id="UP000031668"/>
    </source>
</evidence>
<keyword evidence="2 4" id="KW-0862">Zinc</keyword>
<evidence type="ECO:0000259" key="5">
    <source>
        <dbReference type="PROSITE" id="PS50023"/>
    </source>
</evidence>
<dbReference type="GO" id="GO:2001046">
    <property type="term" value="P:positive regulation of integrin-mediated signaling pathway"/>
    <property type="evidence" value="ECO:0007669"/>
    <property type="project" value="TreeGrafter"/>
</dbReference>
<evidence type="ECO:0000313" key="6">
    <source>
        <dbReference type="EMBL" id="KII62298.1"/>
    </source>
</evidence>
<dbReference type="Gene3D" id="2.10.110.10">
    <property type="entry name" value="Cysteine Rich Protein"/>
    <property type="match status" value="4"/>
</dbReference>
<dbReference type="Pfam" id="PF00412">
    <property type="entry name" value="LIM"/>
    <property type="match status" value="3"/>
</dbReference>
<sequence length="315" mass="36326">MAWSCWKCKVNIPEGTESISANGKLYHQDCFLPNTSKYALISNQTIKDEFMLRFEKPKHILSDVLVNGYLFCLEDYKLLFAPICNECEKPIIGKAIKSLNTSWHTECFKCYYCKARLEHTIGCSIYRKKIGCQKCCKTLLADTHQCGICKTMIPPNMHAFIKDMAVHPWHYLCNLCENELTQDVAKDSGKLYCKRCHDFNFGCICATCKKVIEGERSLFAMNKNYHHQHFCCAKCGVPLSNKSFYEQNDLFYCEDDFKEFYGKTCFICKTGVLNDSHEYDPKIHCSPHSMCYSCIRPIGEYDQLIIVNLTQSMAS</sequence>
<dbReference type="SUPFAM" id="SSF48695">
    <property type="entry name" value="Multiheme cytochromes"/>
    <property type="match status" value="1"/>
</dbReference>
<dbReference type="OMA" id="CICATCK"/>
<feature type="domain" description="LIM zinc-binding" evidence="5">
    <location>
        <begin position="82"/>
        <end position="142"/>
    </location>
</feature>
<dbReference type="SMART" id="SM00132">
    <property type="entry name" value="LIM"/>
    <property type="match status" value="3"/>
</dbReference>
<dbReference type="GO" id="GO:1900026">
    <property type="term" value="P:positive regulation of substrate adhesion-dependent cell spreading"/>
    <property type="evidence" value="ECO:0007669"/>
    <property type="project" value="TreeGrafter"/>
</dbReference>
<dbReference type="PANTHER" id="PTHR24210">
    <property type="entry name" value="LIM DOMAIN-CONTAINING PROTEIN"/>
    <property type="match status" value="1"/>
</dbReference>
<dbReference type="GO" id="GO:0005737">
    <property type="term" value="C:cytoplasm"/>
    <property type="evidence" value="ECO:0007669"/>
    <property type="project" value="TreeGrafter"/>
</dbReference>
<protein>
    <submittedName>
        <fullName evidence="6">LIM and senescent cell antigen-like-containing domain protein 1</fullName>
    </submittedName>
</protein>
<feature type="domain" description="LIM zinc-binding" evidence="5">
    <location>
        <begin position="203"/>
        <end position="263"/>
    </location>
</feature>
<evidence type="ECO:0000256" key="4">
    <source>
        <dbReference type="PROSITE-ProRule" id="PRU00125"/>
    </source>
</evidence>
<name>A0A0C2IAE7_THEKT</name>
<dbReference type="PROSITE" id="PS00478">
    <property type="entry name" value="LIM_DOMAIN_1"/>
    <property type="match status" value="2"/>
</dbReference>
<keyword evidence="7" id="KW-1185">Reference proteome</keyword>
<dbReference type="OrthoDB" id="20689at2759"/>
<keyword evidence="1 4" id="KW-0479">Metal-binding</keyword>
<keyword evidence="3 4" id="KW-0440">LIM domain</keyword>
<organism evidence="6 7">
    <name type="scientific">Thelohanellus kitauei</name>
    <name type="common">Myxosporean</name>
    <dbReference type="NCBI Taxonomy" id="669202"/>
    <lineage>
        <taxon>Eukaryota</taxon>
        <taxon>Metazoa</taxon>
        <taxon>Cnidaria</taxon>
        <taxon>Myxozoa</taxon>
        <taxon>Myxosporea</taxon>
        <taxon>Bivalvulida</taxon>
        <taxon>Platysporina</taxon>
        <taxon>Myxobolidae</taxon>
        <taxon>Thelohanellus</taxon>
    </lineage>
</organism>
<dbReference type="PROSITE" id="PS50023">
    <property type="entry name" value="LIM_DOMAIN_2"/>
    <property type="match status" value="2"/>
</dbReference>
<dbReference type="GO" id="GO:0045216">
    <property type="term" value="P:cell-cell junction organization"/>
    <property type="evidence" value="ECO:0007669"/>
    <property type="project" value="TreeGrafter"/>
</dbReference>
<dbReference type="CDD" id="cd08368">
    <property type="entry name" value="LIM"/>
    <property type="match status" value="1"/>
</dbReference>
<comment type="caution">
    <text evidence="6">The sequence shown here is derived from an EMBL/GenBank/DDBJ whole genome shotgun (WGS) entry which is preliminary data.</text>
</comment>
<evidence type="ECO:0000256" key="3">
    <source>
        <dbReference type="ARBA" id="ARBA00023038"/>
    </source>
</evidence>